<name>A0A2A4IV99_HELVI</name>
<organism evidence="2">
    <name type="scientific">Heliothis virescens</name>
    <name type="common">Tobacco budworm moth</name>
    <dbReference type="NCBI Taxonomy" id="7102"/>
    <lineage>
        <taxon>Eukaryota</taxon>
        <taxon>Metazoa</taxon>
        <taxon>Ecdysozoa</taxon>
        <taxon>Arthropoda</taxon>
        <taxon>Hexapoda</taxon>
        <taxon>Insecta</taxon>
        <taxon>Pterygota</taxon>
        <taxon>Neoptera</taxon>
        <taxon>Endopterygota</taxon>
        <taxon>Lepidoptera</taxon>
        <taxon>Glossata</taxon>
        <taxon>Ditrysia</taxon>
        <taxon>Noctuoidea</taxon>
        <taxon>Noctuidae</taxon>
        <taxon>Heliothinae</taxon>
        <taxon>Heliothis</taxon>
    </lineage>
</organism>
<evidence type="ECO:0000256" key="1">
    <source>
        <dbReference type="SAM" id="MobiDB-lite"/>
    </source>
</evidence>
<dbReference type="EMBL" id="NWSH01005848">
    <property type="protein sequence ID" value="PCG63897.1"/>
    <property type="molecule type" value="Genomic_DNA"/>
</dbReference>
<evidence type="ECO:0000313" key="2">
    <source>
        <dbReference type="EMBL" id="PCG63897.1"/>
    </source>
</evidence>
<gene>
    <name evidence="2" type="ORF">B5V51_11564</name>
</gene>
<feature type="region of interest" description="Disordered" evidence="1">
    <location>
        <begin position="95"/>
        <end position="130"/>
    </location>
</feature>
<feature type="compositionally biased region" description="Polar residues" evidence="1">
    <location>
        <begin position="119"/>
        <end position="130"/>
    </location>
</feature>
<sequence>METLNRQAAIQEEIEKQLTNFKKDGKDRKTVEYMEKRIDALDQYWKEFRKNHDVLQNVLASDHDYFTANNLERTRDFYNKTRTLYQTTLAELAKSSSWTQQGGTGPHSGTSGEAKHEQGASTHLGTTGNNTKIDEMLRKQSSNFRAFLRTLESIDVEELKEKWEYEDALISIKARWKIVDNLHWELDGQLMGSNTEYEETFTQYERKYNDIKKAINNKLWSVAHREKSTPQLLHLAPTQAALQQVQARQKQGKCTWPSKKNGTKYY</sequence>
<protein>
    <submittedName>
        <fullName evidence="2">Uncharacterized protein</fullName>
    </submittedName>
</protein>
<feature type="compositionally biased region" description="Polar residues" evidence="1">
    <location>
        <begin position="95"/>
        <end position="111"/>
    </location>
</feature>
<comment type="caution">
    <text evidence="2">The sequence shown here is derived from an EMBL/GenBank/DDBJ whole genome shotgun (WGS) entry which is preliminary data.</text>
</comment>
<reference evidence="2" key="1">
    <citation type="submission" date="2017-09" db="EMBL/GenBank/DDBJ databases">
        <title>Contemporary evolution of a Lepidopteran species, Heliothis virescens, in response to modern agricultural practices.</title>
        <authorList>
            <person name="Fritz M.L."/>
            <person name="Deyonke A.M."/>
            <person name="Papanicolaou A."/>
            <person name="Micinski S."/>
            <person name="Westbrook J."/>
            <person name="Gould F."/>
        </authorList>
    </citation>
    <scope>NUCLEOTIDE SEQUENCE [LARGE SCALE GENOMIC DNA]</scope>
    <source>
        <strain evidence="2">HvINT-</strain>
        <tissue evidence="2">Whole body</tissue>
    </source>
</reference>
<dbReference type="AlphaFoldDB" id="A0A2A4IV99"/>
<proteinExistence type="predicted"/>
<accession>A0A2A4IV99</accession>